<protein>
    <recommendedName>
        <fullName evidence="2">Acyclic terpene utilisation N-terminal domain-containing protein</fullName>
    </recommendedName>
</protein>
<dbReference type="PANTHER" id="PTHR47585">
    <property type="match status" value="1"/>
</dbReference>
<dbReference type="InterPro" id="IPR010839">
    <property type="entry name" value="AtuA_N"/>
</dbReference>
<dbReference type="RefSeq" id="XP_028492055.1">
    <property type="nucleotide sequence ID" value="XM_028635440.1"/>
</dbReference>
<dbReference type="InterPro" id="IPR020904">
    <property type="entry name" value="Sc_DH/Rdtase_CS"/>
</dbReference>
<dbReference type="SUPFAM" id="SSF51735">
    <property type="entry name" value="NAD(P)-binding Rossmann-fold domains"/>
    <property type="match status" value="1"/>
</dbReference>
<dbReference type="Pfam" id="PF07287">
    <property type="entry name" value="AtuA"/>
    <property type="match status" value="1"/>
</dbReference>
<proteinExistence type="predicted"/>
<dbReference type="EMBL" id="RBVV01000122">
    <property type="protein sequence ID" value="RNJ53897.1"/>
    <property type="molecule type" value="Genomic_DNA"/>
</dbReference>
<evidence type="ECO:0000313" key="3">
    <source>
        <dbReference type="EMBL" id="RNJ53897.1"/>
    </source>
</evidence>
<evidence type="ECO:0000313" key="4">
    <source>
        <dbReference type="Proteomes" id="UP000267145"/>
    </source>
</evidence>
<dbReference type="PANTHER" id="PTHR47585:SF2">
    <property type="entry name" value="DUF1446 DOMAIN PROTEIN (AFU_ORTHOLOGUE AFUA_6G11420)"/>
    <property type="match status" value="1"/>
</dbReference>
<dbReference type="Proteomes" id="UP000267145">
    <property type="component" value="Unassembled WGS sequence"/>
</dbReference>
<keyword evidence="4" id="KW-1185">Reference proteome</keyword>
<dbReference type="AlphaFoldDB" id="A0A3M9Y052"/>
<name>A0A3M9Y052_9PEZI</name>
<dbReference type="PRINTS" id="PR00081">
    <property type="entry name" value="GDHRDH"/>
</dbReference>
<evidence type="ECO:0000256" key="1">
    <source>
        <dbReference type="ARBA" id="ARBA00022857"/>
    </source>
</evidence>
<evidence type="ECO:0000259" key="2">
    <source>
        <dbReference type="Pfam" id="PF07287"/>
    </source>
</evidence>
<accession>A0A3M9Y052</accession>
<feature type="domain" description="Acyclic terpene utilisation N-terminal" evidence="2">
    <location>
        <begin position="11"/>
        <end position="363"/>
    </location>
</feature>
<dbReference type="Pfam" id="PF13561">
    <property type="entry name" value="adh_short_C2"/>
    <property type="match status" value="1"/>
</dbReference>
<comment type="caution">
    <text evidence="3">The sequence shown here is derived from an EMBL/GenBank/DDBJ whole genome shotgun (WGS) entry which is preliminary data.</text>
</comment>
<dbReference type="InterPro" id="IPR036291">
    <property type="entry name" value="NAD(P)-bd_dom_sf"/>
</dbReference>
<keyword evidence="1" id="KW-0521">NADP</keyword>
<gene>
    <name evidence="3" type="ORF">D7B24_001197</name>
</gene>
<dbReference type="InterPro" id="IPR002347">
    <property type="entry name" value="SDR_fam"/>
</dbReference>
<dbReference type="PROSITE" id="PS00061">
    <property type="entry name" value="ADH_SHORT"/>
    <property type="match status" value="1"/>
</dbReference>
<sequence length="603" mass="63614">MAASVSPKRPVRIGGASGGFTDRVAGIRRLAADPKVDAVVGDWLSENVMTGYGAGKARKVQSDKATTKLPLEERKKTAYYASTFLQCLEPAISEIAQNGAKLVVNAGASDTELLAEVVNDMVLGGGFDMKVAWVEGDDVTLSFKRLVAGGATFRSITDQRTLNEWGFDPICAQAYLGSLGIAEALRQGADLVICGRVSDAAPSIGIAAWWHGWGASDLDELAGALVAGHLIECSAFVTGGYYSRFKDLMKAKKHLDLGFPIAEVFSDGTCTITKEDMSNGIVNVETVTSQLVYEINGPLYFNSDVVAALEGITLEQTGKDRVRVCGVKGLPPPPTTRCGITAHGGYQAEWHFYLVGLDIEEKSVVSIMFSPTQFAGKVIALTGAASGIGLATSHLLAGRGARLALADVHEKGLLEAKNAILEAHPNSELSITVLDVRDCDAVERWTTNTASHFSRLDGAANLAGVIPESIGTKPLSEQDLEEWDFVQGVNLTGVMHCLRAQLKTISNGGSIVNASSIAGLTGRANNAAYTASKHAVVGLTRSAAKEVGARQVRVNAICPGRIDTPMLRSANSGPVGPEISMARLGTPEEVAKLIAFLLSDEST</sequence>
<reference evidence="3 4" key="1">
    <citation type="submission" date="2018-10" db="EMBL/GenBank/DDBJ databases">
        <title>Genome sequence of Verticillium nonalfalfae VnAa140.</title>
        <authorList>
            <person name="Stajich J.E."/>
            <person name="Kasson M.T."/>
        </authorList>
    </citation>
    <scope>NUCLEOTIDE SEQUENCE [LARGE SCALE GENOMIC DNA]</scope>
    <source>
        <strain evidence="3 4">VnAa140</strain>
    </source>
</reference>
<dbReference type="FunFam" id="3.40.50.720:FF:000084">
    <property type="entry name" value="Short-chain dehydrogenase reductase"/>
    <property type="match status" value="1"/>
</dbReference>
<feature type="non-terminal residue" evidence="3">
    <location>
        <position position="603"/>
    </location>
</feature>
<dbReference type="GeneID" id="39604886"/>
<dbReference type="STRING" id="1051616.A0A3M9Y052"/>
<organism evidence="3 4">
    <name type="scientific">Verticillium nonalfalfae</name>
    <dbReference type="NCBI Taxonomy" id="1051616"/>
    <lineage>
        <taxon>Eukaryota</taxon>
        <taxon>Fungi</taxon>
        <taxon>Dikarya</taxon>
        <taxon>Ascomycota</taxon>
        <taxon>Pezizomycotina</taxon>
        <taxon>Sordariomycetes</taxon>
        <taxon>Hypocreomycetidae</taxon>
        <taxon>Glomerellales</taxon>
        <taxon>Plectosphaerellaceae</taxon>
        <taxon>Verticillium</taxon>
    </lineage>
</organism>
<dbReference type="PRINTS" id="PR00080">
    <property type="entry name" value="SDRFAMILY"/>
</dbReference>
<dbReference type="Gene3D" id="3.40.50.720">
    <property type="entry name" value="NAD(P)-binding Rossmann-like Domain"/>
    <property type="match status" value="1"/>
</dbReference>
<dbReference type="CDD" id="cd05233">
    <property type="entry name" value="SDR_c"/>
    <property type="match status" value="1"/>
</dbReference>